<evidence type="ECO:0000313" key="20">
    <source>
        <dbReference type="Proteomes" id="UP000664303"/>
    </source>
</evidence>
<feature type="domain" description="Arginine decarboxylase helical bundle" evidence="17">
    <location>
        <begin position="377"/>
        <end position="454"/>
    </location>
</feature>
<dbReference type="GO" id="GO:0008792">
    <property type="term" value="F:arginine decarboxylase activity"/>
    <property type="evidence" value="ECO:0007669"/>
    <property type="project" value="UniProtKB-UniRule"/>
</dbReference>
<evidence type="ECO:0000259" key="16">
    <source>
        <dbReference type="Pfam" id="PF02784"/>
    </source>
</evidence>
<keyword evidence="6" id="KW-0479">Metal-binding</keyword>
<dbReference type="SUPFAM" id="SSF50621">
    <property type="entry name" value="Alanine racemase C-terminal domain-like"/>
    <property type="match status" value="1"/>
</dbReference>
<evidence type="ECO:0000259" key="17">
    <source>
        <dbReference type="Pfam" id="PF17810"/>
    </source>
</evidence>
<dbReference type="PRINTS" id="PR01179">
    <property type="entry name" value="ODADCRBXLASE"/>
</dbReference>
<comment type="function">
    <text evidence="3">Catalyzes the biosynthesis of agmatine from arginine.</text>
</comment>
<keyword evidence="12 19" id="KW-0456">Lyase</keyword>
<dbReference type="AlphaFoldDB" id="A0A939DIE6"/>
<feature type="modified residue" description="N6-(pyridoxal phosphate)lysine" evidence="14">
    <location>
        <position position="106"/>
    </location>
</feature>
<evidence type="ECO:0000256" key="4">
    <source>
        <dbReference type="ARBA" id="ARBA00008357"/>
    </source>
</evidence>
<keyword evidence="20" id="KW-1185">Reference proteome</keyword>
<evidence type="ECO:0000256" key="11">
    <source>
        <dbReference type="ARBA" id="ARBA00023115"/>
    </source>
</evidence>
<dbReference type="GO" id="GO:0008295">
    <property type="term" value="P:spermidine biosynthetic process"/>
    <property type="evidence" value="ECO:0007669"/>
    <property type="project" value="UniProtKB-UniRule"/>
</dbReference>
<dbReference type="InterPro" id="IPR002985">
    <property type="entry name" value="Arg_decrbxlase"/>
</dbReference>
<evidence type="ECO:0000256" key="8">
    <source>
        <dbReference type="ARBA" id="ARBA00022842"/>
    </source>
</evidence>
<evidence type="ECO:0000256" key="5">
    <source>
        <dbReference type="ARBA" id="ARBA00012426"/>
    </source>
</evidence>
<dbReference type="NCBIfam" id="NF003763">
    <property type="entry name" value="PRK05354.1"/>
    <property type="match status" value="1"/>
</dbReference>
<dbReference type="InterPro" id="IPR022653">
    <property type="entry name" value="De-COase2_pyr-phos_BS"/>
</dbReference>
<dbReference type="PANTHER" id="PTHR43295">
    <property type="entry name" value="ARGININE DECARBOXYLASE"/>
    <property type="match status" value="1"/>
</dbReference>
<dbReference type="PANTHER" id="PTHR43295:SF9">
    <property type="entry name" value="BIOSYNTHETIC ARGININE DECARBOXYLASE"/>
    <property type="match status" value="1"/>
</dbReference>
<keyword evidence="11" id="KW-0620">Polyamine biosynthesis</keyword>
<protein>
    <recommendedName>
        <fullName evidence="5 13">Arginine decarboxylase</fullName>
        <ecNumber evidence="5 13">4.1.1.19</ecNumber>
    </recommendedName>
</protein>
<dbReference type="EC" id="4.1.1.19" evidence="5 13"/>
<dbReference type="CDD" id="cd06830">
    <property type="entry name" value="PLPDE_III_ADC"/>
    <property type="match status" value="1"/>
</dbReference>
<dbReference type="PROSITE" id="PS00878">
    <property type="entry name" value="ODR_DC_2_1"/>
    <property type="match status" value="1"/>
</dbReference>
<comment type="cofactor">
    <cofactor evidence="2">
        <name>Mg(2+)</name>
        <dbReference type="ChEBI" id="CHEBI:18420"/>
    </cofactor>
</comment>
<dbReference type="GO" id="GO:0046872">
    <property type="term" value="F:metal ion binding"/>
    <property type="evidence" value="ECO:0007669"/>
    <property type="project" value="UniProtKB-KW"/>
</dbReference>
<dbReference type="InterPro" id="IPR041128">
    <property type="entry name" value="Arg_decarbox_C"/>
</dbReference>
<dbReference type="Gene3D" id="3.20.20.10">
    <property type="entry name" value="Alanine racemase"/>
    <property type="match status" value="1"/>
</dbReference>
<evidence type="ECO:0000256" key="9">
    <source>
        <dbReference type="ARBA" id="ARBA00022898"/>
    </source>
</evidence>
<evidence type="ECO:0000256" key="14">
    <source>
        <dbReference type="PIRSR" id="PIRSR001336-50"/>
    </source>
</evidence>
<evidence type="ECO:0000256" key="15">
    <source>
        <dbReference type="PIRSR" id="PIRSR600183-50"/>
    </source>
</evidence>
<proteinExistence type="inferred from homology"/>
<comment type="cofactor">
    <cofactor evidence="1 14">
        <name>pyridoxal 5'-phosphate</name>
        <dbReference type="ChEBI" id="CHEBI:597326"/>
    </cofactor>
</comment>
<dbReference type="NCBIfam" id="TIGR01273">
    <property type="entry name" value="speA"/>
    <property type="match status" value="1"/>
</dbReference>
<reference evidence="19" key="1">
    <citation type="submission" date="2021-02" db="EMBL/GenBank/DDBJ databases">
        <title>PHA producing bacteria isolated from coastal sediment in Guangdong, Shenzhen.</title>
        <authorList>
            <person name="Zheng W."/>
            <person name="Yu S."/>
            <person name="Huang Y."/>
        </authorList>
    </citation>
    <scope>NUCLEOTIDE SEQUENCE</scope>
    <source>
        <strain evidence="19">TN14-10</strain>
    </source>
</reference>
<dbReference type="InterPro" id="IPR000183">
    <property type="entry name" value="Orn/DAP/Arg_de-COase"/>
</dbReference>
<dbReference type="PRINTS" id="PR01180">
    <property type="entry name" value="ARGDCRBXLASE"/>
</dbReference>
<accession>A0A939DIE6</accession>
<evidence type="ECO:0000256" key="7">
    <source>
        <dbReference type="ARBA" id="ARBA00022793"/>
    </source>
</evidence>
<dbReference type="InterPro" id="IPR040634">
    <property type="entry name" value="Arg_decarb_HB"/>
</dbReference>
<organism evidence="19 20">
    <name type="scientific">Parahaliea mediterranea</name>
    <dbReference type="NCBI Taxonomy" id="651086"/>
    <lineage>
        <taxon>Bacteria</taxon>
        <taxon>Pseudomonadati</taxon>
        <taxon>Pseudomonadota</taxon>
        <taxon>Gammaproteobacteria</taxon>
        <taxon>Cellvibrionales</taxon>
        <taxon>Halieaceae</taxon>
        <taxon>Parahaliea</taxon>
    </lineage>
</organism>
<dbReference type="Pfam" id="PF17810">
    <property type="entry name" value="Arg_decarb_HB"/>
    <property type="match status" value="1"/>
</dbReference>
<comment type="caution">
    <text evidence="19">The sequence shown here is derived from an EMBL/GenBank/DDBJ whole genome shotgun (WGS) entry which is preliminary data.</text>
</comment>
<dbReference type="Gene3D" id="1.10.287.3440">
    <property type="match status" value="1"/>
</dbReference>
<keyword evidence="9 14" id="KW-0663">Pyridoxal phosphate</keyword>
<evidence type="ECO:0000256" key="10">
    <source>
        <dbReference type="ARBA" id="ARBA00023066"/>
    </source>
</evidence>
<dbReference type="InterPro" id="IPR022644">
    <property type="entry name" value="De-COase2_N"/>
</dbReference>
<feature type="domain" description="Orn/DAP/Arg decarboxylase 2 N-terminal" evidence="16">
    <location>
        <begin position="101"/>
        <end position="348"/>
    </location>
</feature>
<dbReference type="EMBL" id="JAFKCZ010000017">
    <property type="protein sequence ID" value="MBN7798684.1"/>
    <property type="molecule type" value="Genomic_DNA"/>
</dbReference>
<dbReference type="Gene3D" id="2.40.37.10">
    <property type="entry name" value="Lyase, Ornithine Decarboxylase, Chain A, domain 1"/>
    <property type="match status" value="1"/>
</dbReference>
<evidence type="ECO:0000256" key="1">
    <source>
        <dbReference type="ARBA" id="ARBA00001933"/>
    </source>
</evidence>
<dbReference type="Pfam" id="PF02784">
    <property type="entry name" value="Orn_Arg_deC_N"/>
    <property type="match status" value="1"/>
</dbReference>
<evidence type="ECO:0000256" key="3">
    <source>
        <dbReference type="ARBA" id="ARBA00002257"/>
    </source>
</evidence>
<gene>
    <name evidence="19" type="primary">speA</name>
    <name evidence="19" type="ORF">JYP50_18930</name>
</gene>
<evidence type="ECO:0000313" key="19">
    <source>
        <dbReference type="EMBL" id="MBN7798684.1"/>
    </source>
</evidence>
<dbReference type="Gene3D" id="1.20.58.930">
    <property type="match status" value="1"/>
</dbReference>
<keyword evidence="7" id="KW-0210">Decarboxylase</keyword>
<name>A0A939DIE6_9GAMM</name>
<dbReference type="InterPro" id="IPR009006">
    <property type="entry name" value="Ala_racemase/Decarboxylase_C"/>
</dbReference>
<dbReference type="SUPFAM" id="SSF51419">
    <property type="entry name" value="PLP-binding barrel"/>
    <property type="match status" value="1"/>
</dbReference>
<evidence type="ECO:0000256" key="13">
    <source>
        <dbReference type="NCBIfam" id="TIGR01273"/>
    </source>
</evidence>
<evidence type="ECO:0000256" key="2">
    <source>
        <dbReference type="ARBA" id="ARBA00001946"/>
    </source>
</evidence>
<dbReference type="Pfam" id="PF17944">
    <property type="entry name" value="Arg_decarbox_C"/>
    <property type="match status" value="1"/>
</dbReference>
<dbReference type="PIRSF" id="PIRSF001336">
    <property type="entry name" value="Arg_decrbxlase"/>
    <property type="match status" value="1"/>
</dbReference>
<sequence length="646" mass="72414">MPAVEPENWQASDSAALYGVDAWGAGYYSVNERGEVQVHVEHEGAPVAVSLLDIVQGMRARHLDMPAVLRVRNVLDHRIAVLNESFARAIREGGYGNVYRGVFPIKVNQQCHVIEEIANYGRRYHHGFEAGSKAELIIALSQLRDTESLVVCNGYKDAEFIDLGLYARRMGYPVFFVLESLHELRMVIERSRRLQIAPLIGVRMRSAVKVDGHWSQDSGDRSIFGLSTTALLQVAAELREAGMLDCLQMLHCHLGSQVPNIRNVRSGVLEACQFYAGLVAEGAPMGYLDLGGGLAVDYEGASANTTHSMNYQLDEYCVNIVETVRETLDPLAIAHPVLVSESGRATVAYSSMLLFNVLDVRDCLPGPLPSAPPEGGSELIAHLLEVLQRVCAKNYQECYNDALFYRDELRELFHRGQASLRDRALAEDLCLAVLQRINALLPQLERVPPELESLPEQLSDIYYANFSLFQSLPDIWAIDQLFPIMPIHRLAEYPSREAILADLTCDCDGRIDRFTLPSGERSTLPLHPLREGEGEDYYIGVFLVGAYQETLGDLHNLFGDTNVVNVAVNPDGSFDFAREFHGDSIADVLSYVEYEPKHMQEQFRRVAEEAVRSGRISVEERQRILQAFRDSLQGYTYFEKEGSWQR</sequence>
<evidence type="ECO:0000259" key="18">
    <source>
        <dbReference type="Pfam" id="PF17944"/>
    </source>
</evidence>
<feature type="active site" description="Proton donor" evidence="15">
    <location>
        <position position="505"/>
    </location>
</feature>
<keyword evidence="8" id="KW-0460">Magnesium</keyword>
<comment type="similarity">
    <text evidence="4">Belongs to the Orn/Lys/Arg decarboxylase class-II family. SpeA subfamily.</text>
</comment>
<dbReference type="GO" id="GO:0006527">
    <property type="term" value="P:L-arginine catabolic process"/>
    <property type="evidence" value="ECO:0007669"/>
    <property type="project" value="InterPro"/>
</dbReference>
<dbReference type="InterPro" id="IPR029066">
    <property type="entry name" value="PLP-binding_barrel"/>
</dbReference>
<keyword evidence="10" id="KW-0745">Spermidine biosynthesis</keyword>
<evidence type="ECO:0000256" key="6">
    <source>
        <dbReference type="ARBA" id="ARBA00022723"/>
    </source>
</evidence>
<dbReference type="RefSeq" id="WP_206562131.1">
    <property type="nucleotide sequence ID" value="NZ_JAFKCZ010000017.1"/>
</dbReference>
<dbReference type="Proteomes" id="UP000664303">
    <property type="component" value="Unassembled WGS sequence"/>
</dbReference>
<evidence type="ECO:0000256" key="12">
    <source>
        <dbReference type="ARBA" id="ARBA00023239"/>
    </source>
</evidence>
<feature type="domain" description="Arginine decarboxylase C-terminal helical" evidence="18">
    <location>
        <begin position="585"/>
        <end position="638"/>
    </location>
</feature>